<dbReference type="GeneID" id="5845698"/>
<evidence type="ECO:0000313" key="1">
    <source>
        <dbReference type="EMBL" id="ABY27946.2"/>
    </source>
</evidence>
<reference evidence="1 2" key="1">
    <citation type="journal article" date="2008" name="PLoS ONE">
        <title>Life-cycle and genome of OtV5, a large DNA virus of the pelagic marine unicellular green alga Ostreococcus tauri.</title>
        <authorList>
            <person name="Derelle E."/>
            <person name="Ferraz C."/>
            <person name="Escande M.L."/>
            <person name="Eychenie S."/>
            <person name="Cooke R."/>
            <person name="Piganeau G."/>
            <person name="Desdevises Y."/>
            <person name="Bellec L."/>
            <person name="Moreau H."/>
            <person name="Grimsley N."/>
        </authorList>
    </citation>
    <scope>NUCLEOTIDE SEQUENCE [LARGE SCALE GENOMIC DNA]</scope>
    <source>
        <strain evidence="1 2">OtV5</strain>
    </source>
</reference>
<protein>
    <submittedName>
        <fullName evidence="1">Uncharacterized protein</fullName>
    </submittedName>
</protein>
<gene>
    <name evidence="1" type="ORF">OtV5_149c</name>
</gene>
<sequence length="80" mass="9424">MLKERARMKASSMVSSGLRMVMCFTRDRFHANRRTNVAMRMLRMKRRSSVSISDLVSDLATRSTTCILLNVYIFFYTDYK</sequence>
<dbReference type="OrthoDB" id="26587at10239"/>
<dbReference type="RefSeq" id="YP_001648242.2">
    <property type="nucleotide sequence ID" value="NC_010191.2"/>
</dbReference>
<proteinExistence type="predicted"/>
<dbReference type="Proteomes" id="UP000203890">
    <property type="component" value="Segment"/>
</dbReference>
<name>A9YW63_9PHYC</name>
<organism evidence="1 2">
    <name type="scientific">Ostreococcus tauri virus OtV5</name>
    <dbReference type="NCBI Taxonomy" id="1785753"/>
    <lineage>
        <taxon>Viruses</taxon>
        <taxon>Varidnaviria</taxon>
        <taxon>Bamfordvirae</taxon>
        <taxon>Nucleocytoviricota</taxon>
        <taxon>Megaviricetes</taxon>
        <taxon>Algavirales</taxon>
        <taxon>Phycodnaviridae</taxon>
        <taxon>Prasinovirus</taxon>
        <taxon>Prasinovirus ostreotauri</taxon>
    </lineage>
</organism>
<keyword evidence="2" id="KW-1185">Reference proteome</keyword>
<dbReference type="EMBL" id="EU304328">
    <property type="protein sequence ID" value="ABY27946.2"/>
    <property type="molecule type" value="Genomic_DNA"/>
</dbReference>
<dbReference type="KEGG" id="vg:5845698"/>
<accession>A9YW63</accession>
<evidence type="ECO:0000313" key="2">
    <source>
        <dbReference type="Proteomes" id="UP000203890"/>
    </source>
</evidence>